<evidence type="ECO:0000256" key="3">
    <source>
        <dbReference type="ARBA" id="ARBA00022723"/>
    </source>
</evidence>
<name>A0A0U2QN05_9ALTE</name>
<dbReference type="AlphaFoldDB" id="A0A0U2QN05"/>
<feature type="compositionally biased region" description="Basic and acidic residues" evidence="7">
    <location>
        <begin position="827"/>
        <end position="836"/>
    </location>
</feature>
<feature type="binding site" evidence="6">
    <location>
        <position position="335"/>
    </location>
    <ligand>
        <name>Zn(2+)</name>
        <dbReference type="ChEBI" id="CHEBI:29105"/>
    </ligand>
</feature>
<evidence type="ECO:0000256" key="6">
    <source>
        <dbReference type="HAMAP-Rule" id="MF_01871"/>
    </source>
</evidence>
<keyword evidence="1 6" id="KW-0813">Transport</keyword>
<comment type="subunit">
    <text evidence="6">Forms a complex with DabB.</text>
</comment>
<accession>A0A0U2QN05</accession>
<dbReference type="STRING" id="1526571.AT746_11905"/>
<comment type="subcellular location">
    <subcellularLocation>
        <location evidence="6">Cell membrane</location>
        <topology evidence="6">Peripheral membrane protein</topology>
    </subcellularLocation>
</comment>
<evidence type="ECO:0000256" key="2">
    <source>
        <dbReference type="ARBA" id="ARBA00022475"/>
    </source>
</evidence>
<protein>
    <recommendedName>
        <fullName evidence="6">Probable inorganic carbon transporter subunit DabA</fullName>
    </recommendedName>
</protein>
<reference evidence="8 9" key="1">
    <citation type="submission" date="2015-12" db="EMBL/GenBank/DDBJ databases">
        <title>Complete genome of Lacimicrobium alkaliphilum KCTC 32984.</title>
        <authorList>
            <person name="Kim S.-G."/>
            <person name="Lee Y.-J."/>
        </authorList>
    </citation>
    <scope>NUCLEOTIDE SEQUENCE [LARGE SCALE GENOMIC DNA]</scope>
    <source>
        <strain evidence="8 9">YelD216</strain>
    </source>
</reference>
<feature type="binding site" evidence="6">
    <location>
        <position position="337"/>
    </location>
    <ligand>
        <name>Zn(2+)</name>
        <dbReference type="ChEBI" id="CHEBI:29105"/>
    </ligand>
</feature>
<keyword evidence="5 6" id="KW-0472">Membrane</keyword>
<dbReference type="PANTHER" id="PTHR38344">
    <property type="entry name" value="UPF0753 PROTEIN AQ_863"/>
    <property type="match status" value="1"/>
</dbReference>
<keyword evidence="9" id="KW-1185">Reference proteome</keyword>
<evidence type="ECO:0000256" key="7">
    <source>
        <dbReference type="SAM" id="MobiDB-lite"/>
    </source>
</evidence>
<sequence>MQPHYASLSQNNAVKQAVEQVCQSVTPVWPLDQFIAVNPWWKLTHQSIDKVAAQLASCSGAQVLMPRYYYRQCYELGQIQLSHLQQVAKGCEGVTTESLLAHISTERHTHESRLVSHLVDAGRDMTRNIAWVEEIIHQISQFCAAYFDEHQAKWKVSTHTGLYNSWLNTVRHDRGIGLLMGDPDIHHQFTRLPEDYQQLWQQLPQALELQEASLQPYLHALMLSINGWASWCAYQQQEAGRKGMQCTVLEELLAIRAAWDCVLFRHYHSASLQRQWQLSQQQMNDYEQFNFGIQQYDWLWQQALELSYQQVLFTGLAAQTEKPDAVQPKMQAVFCIDVRSEPYRRALESLSPDIQTKGFAGFFGLAAEYQPKGCYYRRPQLPGLLKPAYRLVESVEETPVYHGFSIRQAWQRFKHAAPSAFTFVETTGPAYALKLFRQSFLPTQQPNHPVSALSQGKPVKFDLVSCSEPDQKIDIDEQVNMAAQILTGMGLTRDFAEKILLIGHGSESHNNPHAAGLDCGACGGQTGEVNSKALATLLNNAEVRDGLIRHGIMVPANSRFIAGLHNTTTEDIRLFNTPDDGDMAEVEDWLQRASELTRQHRASSGAGQSLTMEKGQSLRKNFIQRSHDWSQVRPEWGLANNASFIVAPRWKTRGIDLCGRTFLHDYEHSQDSGYQLLEQIITAPMLVTHWINFQYYASVTDNLRYGSGNKVLHNVVGGNIGVFEGNGGDLRTGLSMQSVHDGKDWVHHPLRLTVVIDAPKHAIAEIVEKHPQVKHLVDNQWLYLFSGLRRPQRYIAGRWLPFDHLQASLLSKTGEPEGRQQHQSASIREKEHEDSL</sequence>
<proteinExistence type="inferred from homology"/>
<keyword evidence="3 6" id="KW-0479">Metal-binding</keyword>
<comment type="cofactor">
    <cofactor evidence="6">
        <name>Zn(2+)</name>
        <dbReference type="ChEBI" id="CHEBI:29105"/>
    </cofactor>
</comment>
<evidence type="ECO:0000256" key="4">
    <source>
        <dbReference type="ARBA" id="ARBA00022833"/>
    </source>
</evidence>
<feature type="region of interest" description="Disordered" evidence="7">
    <location>
        <begin position="813"/>
        <end position="836"/>
    </location>
</feature>
<gene>
    <name evidence="6" type="primary">dabA</name>
    <name evidence="8" type="ORF">AT746_11905</name>
</gene>
<keyword evidence="4 6" id="KW-0862">Zinc</keyword>
<dbReference type="HAMAP" id="MF_01871">
    <property type="entry name" value="DabA"/>
    <property type="match status" value="1"/>
</dbReference>
<dbReference type="KEGG" id="lal:AT746_11905"/>
<dbReference type="RefSeq" id="WP_062480595.1">
    <property type="nucleotide sequence ID" value="NZ_CP013650.1"/>
</dbReference>
<evidence type="ECO:0000256" key="1">
    <source>
        <dbReference type="ARBA" id="ARBA00022448"/>
    </source>
</evidence>
<keyword evidence="2 6" id="KW-1003">Cell membrane</keyword>
<dbReference type="GO" id="GO:0005886">
    <property type="term" value="C:plasma membrane"/>
    <property type="evidence" value="ECO:0007669"/>
    <property type="project" value="UniProtKB-SubCell"/>
</dbReference>
<evidence type="ECO:0000313" key="8">
    <source>
        <dbReference type="EMBL" id="ALS98907.1"/>
    </source>
</evidence>
<dbReference type="EMBL" id="CP013650">
    <property type="protein sequence ID" value="ALS98907.1"/>
    <property type="molecule type" value="Genomic_DNA"/>
</dbReference>
<feature type="binding site" evidence="6">
    <location>
        <position position="504"/>
    </location>
    <ligand>
        <name>Zn(2+)</name>
        <dbReference type="ChEBI" id="CHEBI:29105"/>
    </ligand>
</feature>
<evidence type="ECO:0000313" key="9">
    <source>
        <dbReference type="Proteomes" id="UP000068447"/>
    </source>
</evidence>
<dbReference type="GO" id="GO:0008270">
    <property type="term" value="F:zinc ion binding"/>
    <property type="evidence" value="ECO:0007669"/>
    <property type="project" value="UniProtKB-UniRule"/>
</dbReference>
<dbReference type="Pfam" id="PF10070">
    <property type="entry name" value="DabA"/>
    <property type="match status" value="1"/>
</dbReference>
<dbReference type="OrthoDB" id="9805101at2"/>
<dbReference type="InterPro" id="IPR018752">
    <property type="entry name" value="DabA"/>
</dbReference>
<feature type="binding site" evidence="6">
    <location>
        <position position="519"/>
    </location>
    <ligand>
        <name>Zn(2+)</name>
        <dbReference type="ChEBI" id="CHEBI:29105"/>
    </ligand>
</feature>
<comment type="function">
    <text evidence="6">Part of an energy-coupled inorganic carbon pump.</text>
</comment>
<dbReference type="Proteomes" id="UP000068447">
    <property type="component" value="Chromosome"/>
</dbReference>
<comment type="similarity">
    <text evidence="6">Belongs to the inorganic carbon transporter (TC 9.A.2) DabA family.</text>
</comment>
<dbReference type="PANTHER" id="PTHR38344:SF1">
    <property type="entry name" value="INORGANIC CARBON TRANSPORTER SUBUNIT DABA-RELATED"/>
    <property type="match status" value="1"/>
</dbReference>
<organism evidence="8 9">
    <name type="scientific">Lacimicrobium alkaliphilum</name>
    <dbReference type="NCBI Taxonomy" id="1526571"/>
    <lineage>
        <taxon>Bacteria</taxon>
        <taxon>Pseudomonadati</taxon>
        <taxon>Pseudomonadota</taxon>
        <taxon>Gammaproteobacteria</taxon>
        <taxon>Alteromonadales</taxon>
        <taxon>Alteromonadaceae</taxon>
        <taxon>Lacimicrobium</taxon>
    </lineage>
</organism>
<evidence type="ECO:0000256" key="5">
    <source>
        <dbReference type="ARBA" id="ARBA00023136"/>
    </source>
</evidence>